<evidence type="ECO:0000259" key="1">
    <source>
        <dbReference type="Pfam" id="PF11984"/>
    </source>
</evidence>
<dbReference type="NCBIfam" id="TIGR02914">
    <property type="entry name" value="EpsI_fam"/>
    <property type="match status" value="1"/>
</dbReference>
<keyword evidence="3" id="KW-1185">Reference proteome</keyword>
<dbReference type="RefSeq" id="WP_020888000.1">
    <property type="nucleotide sequence ID" value="NZ_ATHI01000031.1"/>
</dbReference>
<proteinExistence type="predicted"/>
<evidence type="ECO:0000313" key="3">
    <source>
        <dbReference type="Proteomes" id="UP000014975"/>
    </source>
</evidence>
<dbReference type="Proteomes" id="UP000014975">
    <property type="component" value="Unassembled WGS sequence"/>
</dbReference>
<evidence type="ECO:0000313" key="2">
    <source>
        <dbReference type="EMBL" id="EPR30581.1"/>
    </source>
</evidence>
<dbReference type="STRING" id="1121439.dsat_1303"/>
<comment type="caution">
    <text evidence="2">The sequence shown here is derived from an EMBL/GenBank/DDBJ whole genome shotgun (WGS) entry which is preliminary data.</text>
</comment>
<dbReference type="OrthoDB" id="9797363at2"/>
<organism evidence="2 3">
    <name type="scientific">Alkalidesulfovibrio alkalitolerans DSM 16529</name>
    <dbReference type="NCBI Taxonomy" id="1121439"/>
    <lineage>
        <taxon>Bacteria</taxon>
        <taxon>Pseudomonadati</taxon>
        <taxon>Thermodesulfobacteriota</taxon>
        <taxon>Desulfovibrionia</taxon>
        <taxon>Desulfovibrionales</taxon>
        <taxon>Desulfovibrionaceae</taxon>
        <taxon>Alkalidesulfovibrio</taxon>
    </lineage>
</organism>
<dbReference type="AlphaFoldDB" id="S7T1X6"/>
<dbReference type="eggNOG" id="COG1269">
    <property type="taxonomic scope" value="Bacteria"/>
</dbReference>
<name>S7T1X6_9BACT</name>
<dbReference type="Pfam" id="PF11984">
    <property type="entry name" value="DUF3485"/>
    <property type="match status" value="1"/>
</dbReference>
<feature type="domain" description="Methanolan biosynthesis EpsI" evidence="1">
    <location>
        <begin position="8"/>
        <end position="207"/>
    </location>
</feature>
<protein>
    <submittedName>
        <fullName evidence="2">EpsI family protein</fullName>
    </submittedName>
</protein>
<dbReference type="EMBL" id="ATHI01000031">
    <property type="protein sequence ID" value="EPR30581.1"/>
    <property type="molecule type" value="Genomic_DNA"/>
</dbReference>
<dbReference type="InterPro" id="IPR014263">
    <property type="entry name" value="Methanolan_biosynth_EpsI"/>
</dbReference>
<accession>S7T1X6</accession>
<reference evidence="2 3" key="1">
    <citation type="journal article" date="2013" name="Genome Announc.">
        <title>Draft genome sequences for three mercury-methylating, sulfate-reducing bacteria.</title>
        <authorList>
            <person name="Brown S.D."/>
            <person name="Hurt R.A.Jr."/>
            <person name="Gilmour C.C."/>
            <person name="Elias D.A."/>
        </authorList>
    </citation>
    <scope>NUCLEOTIDE SEQUENCE [LARGE SCALE GENOMIC DNA]</scope>
    <source>
        <strain evidence="2 3">DSM 16529</strain>
    </source>
</reference>
<dbReference type="PATRIC" id="fig|1121439.3.peg.2687"/>
<gene>
    <name evidence="2" type="ORF">dsat_1303</name>
</gene>
<sequence length="210" mass="23911">MNLRKRFIVLFLLLAGAFGYLQLHEDIEVPLARPFHEFPVSLADWRMVGQANLSADVLNILKPTDYLSRRYVGSDGRAVDFYLSYFDGGKDTGGIHSPKHCLPGSGWTEFSSRRITLDVDGQGVNLVKAVYGIGNTRELLLYWFDIRGQTLSDEYSLKFMEIVGSALHRRRDESFIRISVPVDGDAERAFEHGVTFIRDFYPVIREFLPS</sequence>